<keyword evidence="4 7" id="KW-0812">Transmembrane</keyword>
<evidence type="ECO:0000256" key="4">
    <source>
        <dbReference type="ARBA" id="ARBA00022692"/>
    </source>
</evidence>
<dbReference type="RefSeq" id="WP_310174384.1">
    <property type="nucleotide sequence ID" value="NZ_BAABHE010000002.1"/>
</dbReference>
<feature type="transmembrane region" description="Helical" evidence="7">
    <location>
        <begin position="28"/>
        <end position="45"/>
    </location>
</feature>
<comment type="caution">
    <text evidence="8">The sequence shown here is derived from an EMBL/GenBank/DDBJ whole genome shotgun (WGS) entry which is preliminary data.</text>
</comment>
<comment type="similarity">
    <text evidence="2">Belongs to the UPF0324 family.</text>
</comment>
<comment type="subcellular location">
    <subcellularLocation>
        <location evidence="1">Cell membrane</location>
        <topology evidence="1">Multi-pass membrane protein</topology>
    </subcellularLocation>
</comment>
<feature type="transmembrane region" description="Helical" evidence="7">
    <location>
        <begin position="205"/>
        <end position="227"/>
    </location>
</feature>
<evidence type="ECO:0000256" key="2">
    <source>
        <dbReference type="ARBA" id="ARBA00007977"/>
    </source>
</evidence>
<dbReference type="Pfam" id="PF03601">
    <property type="entry name" value="Cons_hypoth698"/>
    <property type="match status" value="1"/>
</dbReference>
<feature type="transmembrane region" description="Helical" evidence="7">
    <location>
        <begin position="308"/>
        <end position="329"/>
    </location>
</feature>
<evidence type="ECO:0000256" key="5">
    <source>
        <dbReference type="ARBA" id="ARBA00022989"/>
    </source>
</evidence>
<feature type="transmembrane region" description="Helical" evidence="7">
    <location>
        <begin position="91"/>
        <end position="111"/>
    </location>
</feature>
<keyword evidence="9" id="KW-1185">Reference proteome</keyword>
<proteinExistence type="inferred from homology"/>
<name>A0ABU2B5W1_9MICC</name>
<dbReference type="PANTHER" id="PTHR30106:SF2">
    <property type="entry name" value="UPF0324 INNER MEMBRANE PROTEIN YEIH"/>
    <property type="match status" value="1"/>
</dbReference>
<feature type="transmembrane region" description="Helical" evidence="7">
    <location>
        <begin position="118"/>
        <end position="137"/>
    </location>
</feature>
<gene>
    <name evidence="8" type="ORF">J2S62_002041</name>
</gene>
<evidence type="ECO:0000313" key="9">
    <source>
        <dbReference type="Proteomes" id="UP001183794"/>
    </source>
</evidence>
<dbReference type="PANTHER" id="PTHR30106">
    <property type="entry name" value="INNER MEMBRANE PROTEIN YEIH-RELATED"/>
    <property type="match status" value="1"/>
</dbReference>
<feature type="transmembrane region" description="Helical" evidence="7">
    <location>
        <begin position="149"/>
        <end position="173"/>
    </location>
</feature>
<evidence type="ECO:0000256" key="7">
    <source>
        <dbReference type="SAM" id="Phobius"/>
    </source>
</evidence>
<dbReference type="EMBL" id="JAVDYJ010000001">
    <property type="protein sequence ID" value="MDR7347784.1"/>
    <property type="molecule type" value="Genomic_DNA"/>
</dbReference>
<evidence type="ECO:0000313" key="8">
    <source>
        <dbReference type="EMBL" id="MDR7347784.1"/>
    </source>
</evidence>
<reference evidence="8 9" key="1">
    <citation type="submission" date="2023-07" db="EMBL/GenBank/DDBJ databases">
        <title>Sequencing the genomes of 1000 actinobacteria strains.</title>
        <authorList>
            <person name="Klenk H.-P."/>
        </authorList>
    </citation>
    <scope>NUCLEOTIDE SEQUENCE [LARGE SCALE GENOMIC DNA]</scope>
    <source>
        <strain evidence="8 9">DSM 22966</strain>
    </source>
</reference>
<protein>
    <submittedName>
        <fullName evidence="8">Integral membrane protein (TIGR00698 family)</fullName>
    </submittedName>
</protein>
<organism evidence="8 9">
    <name type="scientific">Enteractinococcus fodinae</name>
    <dbReference type="NCBI Taxonomy" id="684663"/>
    <lineage>
        <taxon>Bacteria</taxon>
        <taxon>Bacillati</taxon>
        <taxon>Actinomycetota</taxon>
        <taxon>Actinomycetes</taxon>
        <taxon>Micrococcales</taxon>
        <taxon>Micrococcaceae</taxon>
    </lineage>
</organism>
<evidence type="ECO:0000256" key="3">
    <source>
        <dbReference type="ARBA" id="ARBA00022475"/>
    </source>
</evidence>
<keyword evidence="5 7" id="KW-1133">Transmembrane helix</keyword>
<dbReference type="Proteomes" id="UP001183794">
    <property type="component" value="Unassembled WGS sequence"/>
</dbReference>
<feature type="transmembrane region" description="Helical" evidence="7">
    <location>
        <begin position="66"/>
        <end position="85"/>
    </location>
</feature>
<dbReference type="InterPro" id="IPR018383">
    <property type="entry name" value="UPF0324_pro"/>
</dbReference>
<keyword evidence="3" id="KW-1003">Cell membrane</keyword>
<accession>A0ABU2B5W1</accession>
<feature type="transmembrane region" description="Helical" evidence="7">
    <location>
        <begin position="277"/>
        <end position="296"/>
    </location>
</feature>
<evidence type="ECO:0000256" key="6">
    <source>
        <dbReference type="ARBA" id="ARBA00023136"/>
    </source>
</evidence>
<sequence>MQRFFPGLAVAFAAAGLSWVIAWLLGPIFPGVSALLVAIILGVVWRNVAPVPWSFNPGLAVAAKPILRLGIVLLGFQLSLTQIFALGWPVIVVICAAVVVTFSLTVALGRLLHIPTKLTLLIASGFSICGAAAVAGADSVLRPKKEHSATALGLVVLNGTLMIAVMPVLFALFSPDPVTAGVWTGAAVHEVAQVVAVGQNLGDEGLQVAVTVKLGRVLLLALVLAVLAMYMRTSHTTAESTGAKRPPLVPLFVVGFAAAMLLRTFEVVPEALLDAAAILQTIMLTAAMFALGMGVHLKSLLQVGGKPVILSVLSTVVVTVIGGLGAFWATQ</sequence>
<evidence type="ECO:0000256" key="1">
    <source>
        <dbReference type="ARBA" id="ARBA00004651"/>
    </source>
</evidence>
<keyword evidence="6 7" id="KW-0472">Membrane</keyword>
<feature type="transmembrane region" description="Helical" evidence="7">
    <location>
        <begin position="248"/>
        <end position="265"/>
    </location>
</feature>